<dbReference type="AlphaFoldDB" id="A0A1W1VWS5"/>
<accession>A0A1W1VWS5</accession>
<evidence type="ECO:0000313" key="2">
    <source>
        <dbReference type="Proteomes" id="UP000192569"/>
    </source>
</evidence>
<gene>
    <name evidence="1" type="ORF">SAMN00808754_1961</name>
</gene>
<keyword evidence="2" id="KW-1185">Reference proteome</keyword>
<protein>
    <submittedName>
        <fullName evidence="1">Uncharacterized protein</fullName>
    </submittedName>
</protein>
<name>A0A1W1VWS5_9FIRM</name>
<evidence type="ECO:0000313" key="1">
    <source>
        <dbReference type="EMBL" id="SMB97815.1"/>
    </source>
</evidence>
<proteinExistence type="predicted"/>
<dbReference type="EMBL" id="LT838272">
    <property type="protein sequence ID" value="SMB97815.1"/>
    <property type="molecule type" value="Genomic_DNA"/>
</dbReference>
<reference evidence="1 2" key="1">
    <citation type="submission" date="2017-04" db="EMBL/GenBank/DDBJ databases">
        <authorList>
            <person name="Afonso C.L."/>
            <person name="Miller P.J."/>
            <person name="Scott M.A."/>
            <person name="Spackman E."/>
            <person name="Goraichik I."/>
            <person name="Dimitrov K.M."/>
            <person name="Suarez D.L."/>
            <person name="Swayne D.E."/>
        </authorList>
    </citation>
    <scope>NUCLEOTIDE SEQUENCE [LARGE SCALE GENOMIC DNA]</scope>
    <source>
        <strain evidence="1 2">ToBE</strain>
    </source>
</reference>
<organism evidence="1 2">
    <name type="scientific">Thermanaeromonas toyohensis ToBE</name>
    <dbReference type="NCBI Taxonomy" id="698762"/>
    <lineage>
        <taxon>Bacteria</taxon>
        <taxon>Bacillati</taxon>
        <taxon>Bacillota</taxon>
        <taxon>Clostridia</taxon>
        <taxon>Neomoorellales</taxon>
        <taxon>Neomoorellaceae</taxon>
        <taxon>Thermanaeromonas</taxon>
    </lineage>
</organism>
<dbReference type="STRING" id="698762.SAMN00808754_1961"/>
<dbReference type="Proteomes" id="UP000192569">
    <property type="component" value="Chromosome I"/>
</dbReference>
<sequence>MALTMLRENLREALAKTYPGVHEFCWGCKANHPFFERFCPGVTDTEWTIRKCERARAEARKRWEEYDLGRRKEVGKR</sequence>
<dbReference type="RefSeq" id="WP_084665543.1">
    <property type="nucleotide sequence ID" value="NZ_LT838272.1"/>
</dbReference>